<dbReference type="Proteomes" id="UP000471501">
    <property type="component" value="Unassembled WGS sequence"/>
</dbReference>
<gene>
    <name evidence="2" type="ORF">GON26_20590</name>
</gene>
<dbReference type="RefSeq" id="WP_160376654.1">
    <property type="nucleotide sequence ID" value="NZ_WSTB01000018.1"/>
</dbReference>
<reference evidence="2 3" key="1">
    <citation type="submission" date="2019-12" db="EMBL/GenBank/DDBJ databases">
        <authorList>
            <person name="Kim Y.S."/>
        </authorList>
    </citation>
    <scope>NUCLEOTIDE SEQUENCE [LARGE SCALE GENOMIC DNA]</scope>
    <source>
        <strain evidence="2 3">GA093</strain>
    </source>
</reference>
<dbReference type="EMBL" id="WSTB01000018">
    <property type="protein sequence ID" value="MWB96767.1"/>
    <property type="molecule type" value="Genomic_DNA"/>
</dbReference>
<proteinExistence type="predicted"/>
<evidence type="ECO:0000256" key="1">
    <source>
        <dbReference type="SAM" id="Phobius"/>
    </source>
</evidence>
<keyword evidence="1" id="KW-1133">Transmembrane helix</keyword>
<protein>
    <submittedName>
        <fullName evidence="2">Uncharacterized protein</fullName>
    </submittedName>
</protein>
<sequence length="64" mass="6814">MNKQKIAAIISALIALTGFIDTSFDLLQSVGLSLQTINQIKLSGLILAVVLPGLAPFFRTRGNT</sequence>
<evidence type="ECO:0000313" key="3">
    <source>
        <dbReference type="Proteomes" id="UP000471501"/>
    </source>
</evidence>
<name>A0A6I4P0M1_9FLAO</name>
<feature type="transmembrane region" description="Helical" evidence="1">
    <location>
        <begin position="39"/>
        <end position="58"/>
    </location>
</feature>
<keyword evidence="1" id="KW-0812">Transmembrane</keyword>
<evidence type="ECO:0000313" key="2">
    <source>
        <dbReference type="EMBL" id="MWB96767.1"/>
    </source>
</evidence>
<accession>A0A6I4P0M1</accession>
<comment type="caution">
    <text evidence="2">The sequence shown here is derived from an EMBL/GenBank/DDBJ whole genome shotgun (WGS) entry which is preliminary data.</text>
</comment>
<keyword evidence="1" id="KW-0472">Membrane</keyword>
<dbReference type="AlphaFoldDB" id="A0A6I4P0M1"/>
<organism evidence="2 3">
    <name type="scientific">Flavobacterium hydrocarbonoxydans</name>
    <dbReference type="NCBI Taxonomy" id="2683249"/>
    <lineage>
        <taxon>Bacteria</taxon>
        <taxon>Pseudomonadati</taxon>
        <taxon>Bacteroidota</taxon>
        <taxon>Flavobacteriia</taxon>
        <taxon>Flavobacteriales</taxon>
        <taxon>Flavobacteriaceae</taxon>
        <taxon>Flavobacterium</taxon>
    </lineage>
</organism>
<keyword evidence="3" id="KW-1185">Reference proteome</keyword>